<feature type="domain" description="Flagellar hook-length control protein-like C-terminal" evidence="2">
    <location>
        <begin position="386"/>
        <end position="462"/>
    </location>
</feature>
<dbReference type="Proteomes" id="UP000258927">
    <property type="component" value="Chromosome"/>
</dbReference>
<accession>A0A2R4MC15</accession>
<dbReference type="AlphaFoldDB" id="A0A2R4MC15"/>
<dbReference type="RefSeq" id="WP_162889130.1">
    <property type="nucleotide sequence ID" value="NZ_CP021330.1"/>
</dbReference>
<name>A0A2R4MC15_9HYPH</name>
<sequence>MQVGLQNTPLVDFLGGNVSAEASVEGDGSSGFEAILGALIGGDNKDMRAAVSLKAEMGPLTGAGKLELDTAKVKAALEKLKEALSPIAAAFDALLMPDPQQISKAQDAFAELAAAVNNHSKRYDAASTLPMGMFADQFGALRQAETAKGPGNLMQLGKMLSRLDTLLGDFSPENALQKADVQLSAAATDGEQAAAQKENAKLSLNIHQMIGRLEELSEKLPETAQAAIAKLVEKKTAQLPTAANTAPSTDAEGEVDPLAKLMASGEEASTQKALQNGSSSNLISAALEGQDAEAKPEFSQSLKAAAAENKLMADQRYAAQNATANLNQSAQLASELDSTETSVDKILNIQRTETLHQNQIHLDKVAHQQSPQKQINLPALAFEVVRQIRNGAQQFEIRLNPPEMGKIDVQLEMDGKNVTARLTVERAETLDFLQRDQRALERALQQAGLNTDKANLQFSLKQDQNGSQGQQFGQNGGDQNAAGNDNSEIASENSITENPSLVLRGTARPDGLNLWV</sequence>
<dbReference type="STRING" id="1122213.GCA_000423365_01891"/>
<evidence type="ECO:0000313" key="3">
    <source>
        <dbReference type="EMBL" id="AVX03436.1"/>
    </source>
</evidence>
<evidence type="ECO:0000313" key="4">
    <source>
        <dbReference type="Proteomes" id="UP000258927"/>
    </source>
</evidence>
<evidence type="ECO:0000256" key="1">
    <source>
        <dbReference type="SAM" id="MobiDB-lite"/>
    </source>
</evidence>
<dbReference type="EMBL" id="CP021330">
    <property type="protein sequence ID" value="AVX03436.1"/>
    <property type="molecule type" value="Genomic_DNA"/>
</dbReference>
<organism evidence="3 4">
    <name type="scientific">Maritalea myrionectae</name>
    <dbReference type="NCBI Taxonomy" id="454601"/>
    <lineage>
        <taxon>Bacteria</taxon>
        <taxon>Pseudomonadati</taxon>
        <taxon>Pseudomonadota</taxon>
        <taxon>Alphaproteobacteria</taxon>
        <taxon>Hyphomicrobiales</taxon>
        <taxon>Devosiaceae</taxon>
        <taxon>Maritalea</taxon>
    </lineage>
</organism>
<dbReference type="InterPro" id="IPR038610">
    <property type="entry name" value="FliK-like_C_sf"/>
</dbReference>
<dbReference type="Pfam" id="PF02120">
    <property type="entry name" value="Flg_hook"/>
    <property type="match status" value="1"/>
</dbReference>
<dbReference type="CDD" id="cd17470">
    <property type="entry name" value="T3SS_Flik_C"/>
    <property type="match status" value="1"/>
</dbReference>
<protein>
    <recommendedName>
        <fullName evidence="2">Flagellar hook-length control protein-like C-terminal domain-containing protein</fullName>
    </recommendedName>
</protein>
<evidence type="ECO:0000259" key="2">
    <source>
        <dbReference type="Pfam" id="PF02120"/>
    </source>
</evidence>
<proteinExistence type="predicted"/>
<gene>
    <name evidence="3" type="ORF">MXMO3_00904</name>
</gene>
<keyword evidence="4" id="KW-1185">Reference proteome</keyword>
<feature type="region of interest" description="Disordered" evidence="1">
    <location>
        <begin position="463"/>
        <end position="486"/>
    </location>
</feature>
<dbReference type="Gene3D" id="3.30.750.140">
    <property type="match status" value="1"/>
</dbReference>
<reference evidence="3 4" key="1">
    <citation type="submission" date="2017-05" db="EMBL/GenBank/DDBJ databases">
        <title>Genome Analysis of Maritalea myrionectae HL2708#5.</title>
        <authorList>
            <consortium name="Cotde Inc.-PKNU"/>
            <person name="Jang D."/>
            <person name="Oh H.-M."/>
        </authorList>
    </citation>
    <scope>NUCLEOTIDE SEQUENCE [LARGE SCALE GENOMIC DNA]</scope>
    <source>
        <strain evidence="3 4">HL2708#5</strain>
    </source>
</reference>
<dbReference type="KEGG" id="mmyr:MXMO3_00904"/>
<dbReference type="InterPro" id="IPR021136">
    <property type="entry name" value="Flagellar_hook_control-like_C"/>
</dbReference>